<name>A0ABQ8KS36_9APHY</name>
<dbReference type="Proteomes" id="UP000814176">
    <property type="component" value="Unassembled WGS sequence"/>
</dbReference>
<evidence type="ECO:0000313" key="3">
    <source>
        <dbReference type="Proteomes" id="UP000814176"/>
    </source>
</evidence>
<feature type="region of interest" description="Disordered" evidence="1">
    <location>
        <begin position="275"/>
        <end position="309"/>
    </location>
</feature>
<dbReference type="EMBL" id="JADCUA010000003">
    <property type="protein sequence ID" value="KAH9841615.1"/>
    <property type="molecule type" value="Genomic_DNA"/>
</dbReference>
<proteinExistence type="predicted"/>
<evidence type="ECO:0000313" key="2">
    <source>
        <dbReference type="EMBL" id="KAH9841615.1"/>
    </source>
</evidence>
<accession>A0ABQ8KS36</accession>
<sequence length="389" mass="41256">MATYYTRPRQPLAATPIAGSTAQRTTHHDSNETELPSLDIDFGEQSIYIFPNPSSAPPSPGSSLFSAPTDLPSSLNSSTSPIDLRRRPRGRHHASSFSAQTSSSRSGSASTYLHVHHPLSPSAPTDSDAFIDGDVEVELWDWTGESARSGSAAGESEPDSWVLEEEVQRAGLSRWGLVDEDTHVRGRPYPLRASSSVEHARITLDNARHRLSLAPLRSRTVSRSSSNFTSANAPAPQPRIRIPLLSFFAALLSLDLDDPALRLLTQPAPADGQSILFPGHSASSLSPPSSEPSPPFSSDTADCDPEKRSASTITITPDLSASVHGLQKLLASTTEPAGAALRSLRAGLAIPVEINVPGVSVAGLAGLVRAVGEVYTRGGQAWREVWAGA</sequence>
<feature type="compositionally biased region" description="Polar residues" evidence="1">
    <location>
        <begin position="71"/>
        <end position="81"/>
    </location>
</feature>
<comment type="caution">
    <text evidence="2">The sequence shown here is derived from an EMBL/GenBank/DDBJ whole genome shotgun (WGS) entry which is preliminary data.</text>
</comment>
<feature type="region of interest" description="Disordered" evidence="1">
    <location>
        <begin position="1"/>
        <end position="128"/>
    </location>
</feature>
<dbReference type="GeneID" id="72003364"/>
<protein>
    <submittedName>
        <fullName evidence="2">Uncharacterized protein</fullName>
    </submittedName>
</protein>
<gene>
    <name evidence="2" type="ORF">C8Q71DRAFT_737913</name>
</gene>
<organism evidence="2 3">
    <name type="scientific">Rhodofomes roseus</name>
    <dbReference type="NCBI Taxonomy" id="34475"/>
    <lineage>
        <taxon>Eukaryota</taxon>
        <taxon>Fungi</taxon>
        <taxon>Dikarya</taxon>
        <taxon>Basidiomycota</taxon>
        <taxon>Agaricomycotina</taxon>
        <taxon>Agaricomycetes</taxon>
        <taxon>Polyporales</taxon>
        <taxon>Rhodofomes</taxon>
    </lineage>
</organism>
<feature type="compositionally biased region" description="Low complexity" evidence="1">
    <location>
        <begin position="95"/>
        <end position="110"/>
    </location>
</feature>
<keyword evidence="3" id="KW-1185">Reference proteome</keyword>
<reference evidence="2 3" key="1">
    <citation type="journal article" date="2021" name="Environ. Microbiol.">
        <title>Gene family expansions and transcriptome signatures uncover fungal adaptations to wood decay.</title>
        <authorList>
            <person name="Hage H."/>
            <person name="Miyauchi S."/>
            <person name="Viragh M."/>
            <person name="Drula E."/>
            <person name="Min B."/>
            <person name="Chaduli D."/>
            <person name="Navarro D."/>
            <person name="Favel A."/>
            <person name="Norest M."/>
            <person name="Lesage-Meessen L."/>
            <person name="Balint B."/>
            <person name="Merenyi Z."/>
            <person name="de Eugenio L."/>
            <person name="Morin E."/>
            <person name="Martinez A.T."/>
            <person name="Baldrian P."/>
            <person name="Stursova M."/>
            <person name="Martinez M.J."/>
            <person name="Novotny C."/>
            <person name="Magnuson J.K."/>
            <person name="Spatafora J.W."/>
            <person name="Maurice S."/>
            <person name="Pangilinan J."/>
            <person name="Andreopoulos W."/>
            <person name="LaButti K."/>
            <person name="Hundley H."/>
            <person name="Na H."/>
            <person name="Kuo A."/>
            <person name="Barry K."/>
            <person name="Lipzen A."/>
            <person name="Henrissat B."/>
            <person name="Riley R."/>
            <person name="Ahrendt S."/>
            <person name="Nagy L.G."/>
            <person name="Grigoriev I.V."/>
            <person name="Martin F."/>
            <person name="Rosso M.N."/>
        </authorList>
    </citation>
    <scope>NUCLEOTIDE SEQUENCE [LARGE SCALE GENOMIC DNA]</scope>
    <source>
        <strain evidence="2 3">CIRM-BRFM 1785</strain>
    </source>
</reference>
<dbReference type="RefSeq" id="XP_047782914.1">
    <property type="nucleotide sequence ID" value="XM_047922632.1"/>
</dbReference>
<evidence type="ECO:0000256" key="1">
    <source>
        <dbReference type="SAM" id="MobiDB-lite"/>
    </source>
</evidence>